<dbReference type="Gene3D" id="1.20.1270.60">
    <property type="entry name" value="Arfaptin homology (AH) domain/BAR domain"/>
    <property type="match status" value="1"/>
</dbReference>
<dbReference type="InterPro" id="IPR000980">
    <property type="entry name" value="SH2"/>
</dbReference>
<accession>W6URV4</accession>
<dbReference type="InterPro" id="IPR035849">
    <property type="entry name" value="Fes/Fps/Fer_SH2"/>
</dbReference>
<feature type="domain" description="SH2" evidence="11">
    <location>
        <begin position="841"/>
        <end position="1015"/>
    </location>
</feature>
<dbReference type="STRING" id="6210.W6URV4"/>
<dbReference type="Gene3D" id="1.10.510.10">
    <property type="entry name" value="Transferase(Phosphotransferase) domain 1"/>
    <property type="match status" value="1"/>
</dbReference>
<feature type="compositionally biased region" description="Low complexity" evidence="10">
    <location>
        <begin position="695"/>
        <end position="711"/>
    </location>
</feature>
<keyword evidence="6" id="KW-0829">Tyrosine-protein kinase</keyword>
<name>W6URV4_ECHGR</name>
<evidence type="ECO:0000256" key="9">
    <source>
        <dbReference type="PROSITE-ProRule" id="PRU10141"/>
    </source>
</evidence>
<dbReference type="InterPro" id="IPR008266">
    <property type="entry name" value="Tyr_kinase_AS"/>
</dbReference>
<evidence type="ECO:0000256" key="3">
    <source>
        <dbReference type="ARBA" id="ARBA00022741"/>
    </source>
</evidence>
<gene>
    <name evidence="13" type="ORF">EGR_08994</name>
</gene>
<dbReference type="PROSITE" id="PS50011">
    <property type="entry name" value="PROTEIN_KINASE_DOM"/>
    <property type="match status" value="1"/>
</dbReference>
<feature type="region of interest" description="Disordered" evidence="10">
    <location>
        <begin position="1196"/>
        <end position="1217"/>
    </location>
</feature>
<feature type="domain" description="Protein kinase" evidence="12">
    <location>
        <begin position="1027"/>
        <end position="1313"/>
    </location>
</feature>
<protein>
    <recommendedName>
        <fullName evidence="1">non-specific protein-tyrosine kinase</fullName>
        <ecNumber evidence="1">2.7.10.2</ecNumber>
    </recommendedName>
</protein>
<dbReference type="InterPro" id="IPR050198">
    <property type="entry name" value="Non-receptor_tyrosine_kinases"/>
</dbReference>
<evidence type="ECO:0000313" key="13">
    <source>
        <dbReference type="EMBL" id="EUB56144.1"/>
    </source>
</evidence>
<dbReference type="Pfam" id="PF07714">
    <property type="entry name" value="PK_Tyr_Ser-Thr"/>
    <property type="match status" value="2"/>
</dbReference>
<evidence type="ECO:0000256" key="2">
    <source>
        <dbReference type="ARBA" id="ARBA00022679"/>
    </source>
</evidence>
<keyword evidence="14" id="KW-1185">Reference proteome</keyword>
<comment type="caution">
    <text evidence="13">The sequence shown here is derived from an EMBL/GenBank/DDBJ whole genome shotgun (WGS) entry which is preliminary data.</text>
</comment>
<dbReference type="SUPFAM" id="SSF56112">
    <property type="entry name" value="Protein kinase-like (PK-like)"/>
    <property type="match status" value="1"/>
</dbReference>
<evidence type="ECO:0000256" key="5">
    <source>
        <dbReference type="ARBA" id="ARBA00022840"/>
    </source>
</evidence>
<feature type="compositionally biased region" description="Polar residues" evidence="10">
    <location>
        <begin position="1426"/>
        <end position="1435"/>
    </location>
</feature>
<dbReference type="OrthoDB" id="546826at2759"/>
<dbReference type="CDD" id="cd10361">
    <property type="entry name" value="SH2_Fps_family"/>
    <property type="match status" value="1"/>
</dbReference>
<dbReference type="EC" id="2.7.10.2" evidence="1"/>
<keyword evidence="4 13" id="KW-0418">Kinase</keyword>
<dbReference type="InterPro" id="IPR001245">
    <property type="entry name" value="Ser-Thr/Tyr_kinase_cat_dom"/>
</dbReference>
<keyword evidence="8" id="KW-0727">SH2 domain</keyword>
<feature type="compositionally biased region" description="Basic residues" evidence="10">
    <location>
        <begin position="877"/>
        <end position="886"/>
    </location>
</feature>
<dbReference type="GO" id="GO:0005524">
    <property type="term" value="F:ATP binding"/>
    <property type="evidence" value="ECO:0007669"/>
    <property type="project" value="UniProtKB-UniRule"/>
</dbReference>
<evidence type="ECO:0000256" key="7">
    <source>
        <dbReference type="ARBA" id="ARBA00051245"/>
    </source>
</evidence>
<evidence type="ECO:0000313" key="14">
    <source>
        <dbReference type="Proteomes" id="UP000019149"/>
    </source>
</evidence>
<dbReference type="InterPro" id="IPR017441">
    <property type="entry name" value="Protein_kinase_ATP_BS"/>
</dbReference>
<dbReference type="Pfam" id="PF00017">
    <property type="entry name" value="SH2"/>
    <property type="match status" value="1"/>
</dbReference>
<dbReference type="Gene3D" id="3.30.505.10">
    <property type="entry name" value="SH2 domain"/>
    <property type="match status" value="2"/>
</dbReference>
<evidence type="ECO:0000256" key="1">
    <source>
        <dbReference type="ARBA" id="ARBA00011903"/>
    </source>
</evidence>
<dbReference type="EMBL" id="APAU02000127">
    <property type="protein sequence ID" value="EUB56144.1"/>
    <property type="molecule type" value="Genomic_DNA"/>
</dbReference>
<keyword evidence="2" id="KW-0808">Transferase</keyword>
<dbReference type="SUPFAM" id="SSF55550">
    <property type="entry name" value="SH2 domain"/>
    <property type="match status" value="1"/>
</dbReference>
<evidence type="ECO:0000256" key="6">
    <source>
        <dbReference type="ARBA" id="ARBA00023137"/>
    </source>
</evidence>
<dbReference type="PROSITE" id="PS00109">
    <property type="entry name" value="PROTEIN_KINASE_TYR"/>
    <property type="match status" value="1"/>
</dbReference>
<dbReference type="CTD" id="36344709"/>
<organism evidence="13 14">
    <name type="scientific">Echinococcus granulosus</name>
    <name type="common">Hydatid tapeworm</name>
    <dbReference type="NCBI Taxonomy" id="6210"/>
    <lineage>
        <taxon>Eukaryota</taxon>
        <taxon>Metazoa</taxon>
        <taxon>Spiralia</taxon>
        <taxon>Lophotrochozoa</taxon>
        <taxon>Platyhelminthes</taxon>
        <taxon>Cestoda</taxon>
        <taxon>Eucestoda</taxon>
        <taxon>Cyclophyllidea</taxon>
        <taxon>Taeniidae</taxon>
        <taxon>Echinococcus</taxon>
        <taxon>Echinococcus granulosus group</taxon>
    </lineage>
</organism>
<evidence type="ECO:0000256" key="8">
    <source>
        <dbReference type="PROSITE-ProRule" id="PRU00191"/>
    </source>
</evidence>
<dbReference type="OMA" id="MAREEHV"/>
<feature type="binding site" evidence="9">
    <location>
        <position position="1054"/>
    </location>
    <ligand>
        <name>ATP</name>
        <dbReference type="ChEBI" id="CHEBI:30616"/>
    </ligand>
</feature>
<dbReference type="PRINTS" id="PR00109">
    <property type="entry name" value="TYRKINASE"/>
</dbReference>
<dbReference type="SMART" id="SM00252">
    <property type="entry name" value="SH2"/>
    <property type="match status" value="1"/>
</dbReference>
<feature type="region of interest" description="Disordered" evidence="10">
    <location>
        <begin position="695"/>
        <end position="714"/>
    </location>
</feature>
<dbReference type="InterPro" id="IPR027267">
    <property type="entry name" value="AH/BAR_dom_sf"/>
</dbReference>
<reference evidence="13 14" key="1">
    <citation type="journal article" date="2013" name="Nat. Genet.">
        <title>The genome of the hydatid tapeworm Echinococcus granulosus.</title>
        <authorList>
            <person name="Zheng H."/>
            <person name="Zhang W."/>
            <person name="Zhang L."/>
            <person name="Zhang Z."/>
            <person name="Li J."/>
            <person name="Lu G."/>
            <person name="Zhu Y."/>
            <person name="Wang Y."/>
            <person name="Huang Y."/>
            <person name="Liu J."/>
            <person name="Kang H."/>
            <person name="Chen J."/>
            <person name="Wang L."/>
            <person name="Chen A."/>
            <person name="Yu S."/>
            <person name="Gao Z."/>
            <person name="Jin L."/>
            <person name="Gu W."/>
            <person name="Wang Z."/>
            <person name="Zhao L."/>
            <person name="Shi B."/>
            <person name="Wen H."/>
            <person name="Lin R."/>
            <person name="Jones M.K."/>
            <person name="Brejova B."/>
            <person name="Vinar T."/>
            <person name="Zhao G."/>
            <person name="McManus D.P."/>
            <person name="Chen Z."/>
            <person name="Zhou Y."/>
            <person name="Wang S."/>
        </authorList>
    </citation>
    <scope>NUCLEOTIDE SEQUENCE [LARGE SCALE GENOMIC DNA]</scope>
</reference>
<dbReference type="Proteomes" id="UP000019149">
    <property type="component" value="Unassembled WGS sequence"/>
</dbReference>
<sequence>MPLDRGIRNNSVNCSVAESGQTKTGSFAHPTPAVASNGLKCAVDVATNCSSSSAPPVSARSGSQQTGFMSLFSTRQRKSSGLPPFSLVSVKQSRLMCVAKIDESIQAIDDLLDFYTRAAKAENKVSNALWHTVQYSKSRKFERNGRTTTQLNFNGSQANVLNPPFRAGASSSGDNSVVDSGISEMTTETSPFSRTNGFQGSSAPQAKQFLQCFVDANETRAEIAACRASFHKRINTYQLQMVSDALQRLRSLYIELDTKLETYSSQLEADVRECWKKYAKYADSVTRLRSRLNSLLEKGKFIIAFPLFLPSLGMASKRKAIESSVNELDGTTLKLHMAHNTYTLSLITARQYHQWLVTRLQPCLYRNLNRCLRLVDYAVSYLLRLARIDQAPRGTFDFIAPPDSDPLGNTTLDTELNKGIGAPREDTFRRVFPFDLDLLVRAGDEVLQPDKIIVNQMTVYPIRKLLQNHLQEVANQGSITQVLENEHTKLVSSVSTWISVLSSVGPILRDLPTALKTDEAMTRLLDEVEALSPLEAPPRVDEEKVFLSAATKPATLCALAIQLGTCEFIHCQSVCFADSHEQIVRMLQQAEVVAPSPPLSSLPQPMTLSSSSSSTLLSAAATTSSINSAFAADVTGSGTGGVGAAGLDMLESRFHCLRVQLDNQDNSISVEGRSSLGESDSENDVLVQHQAEAVVSPSASFPTPASSTSAPQRRSIKAIKEEPYRQTLAAFPKSSLTPTDTRSTNRHSVIVGGKALHRFQQNRVFKKDPSITTGVATSVAPGAFLRSRTNSASSVDQDQDQAGGALSSISVESIHQINGDGEGDVLRRMDQDDVDINKEPWFHGVLPRTEVVRLLQNQGDFLVRETSKAASTSYLARRNRTQHHRQRGSEGPSLTNLWSSATGAASVGASSSSTVTLLGSQSTEDLRGDRSSGSGSGGKVVVTKMVLSVYWNGHKHFIIQGGDEAVEGASDLGNRRGGWSFEDYEFPTLRDLIEYHMRTGKPVTQSSGAILLNPISRPDWQLDNKDVILLEKIGQGNFGEVHRGIYNGREVAVKTCRAGPAEVEIRRKFLQGEATALNFFHPNVVRLLGIAVRSHPIMIVMEYVAGGSLLSFLRRNGQNADIRLLLRMCVDAANGMAYLESKNCIHRDLAARNCLLTEDLVLKIADFGMAREEHVYEVGCPLDFIYLNPLRLPGQSAEEGERKRHKKSKKLSDRNGPIPIKWTAPEALYSNRYTSKCDVWSFGILLWEIFSAGDTPYHGLTNNETRDLVENGYRLTTPDRMPRQLGKQMQSCWHQNPNRRPTFANLVVTLTELKRDLCEATDLSSPGESNSSAIASVSAATGILTPQQHQQLVKVSMLESDSSRFRPPLSAVTSPTDARVPPPPTTSPSASASIATSRLPRLKPVTATSGEVSGDVEEVKEHSPLAGSNSDGERF</sequence>
<proteinExistence type="predicted"/>
<dbReference type="GeneID" id="36344709"/>
<dbReference type="GO" id="GO:0004715">
    <property type="term" value="F:non-membrane spanning protein tyrosine kinase activity"/>
    <property type="evidence" value="ECO:0007669"/>
    <property type="project" value="UniProtKB-EC"/>
</dbReference>
<dbReference type="SUPFAM" id="SSF103657">
    <property type="entry name" value="BAR/IMD domain-like"/>
    <property type="match status" value="1"/>
</dbReference>
<dbReference type="InterPro" id="IPR011009">
    <property type="entry name" value="Kinase-like_dom_sf"/>
</dbReference>
<dbReference type="InterPro" id="IPR036860">
    <property type="entry name" value="SH2_dom_sf"/>
</dbReference>
<evidence type="ECO:0000259" key="11">
    <source>
        <dbReference type="PROSITE" id="PS50001"/>
    </source>
</evidence>
<feature type="region of interest" description="Disordered" evidence="10">
    <location>
        <begin position="872"/>
        <end position="897"/>
    </location>
</feature>
<dbReference type="PROSITE" id="PS50001">
    <property type="entry name" value="SH2"/>
    <property type="match status" value="1"/>
</dbReference>
<evidence type="ECO:0000259" key="12">
    <source>
        <dbReference type="PROSITE" id="PS50011"/>
    </source>
</evidence>
<evidence type="ECO:0000256" key="10">
    <source>
        <dbReference type="SAM" id="MobiDB-lite"/>
    </source>
</evidence>
<dbReference type="PROSITE" id="PS00107">
    <property type="entry name" value="PROTEIN_KINASE_ATP"/>
    <property type="match status" value="1"/>
</dbReference>
<dbReference type="RefSeq" id="XP_024347340.1">
    <property type="nucleotide sequence ID" value="XM_024498243.1"/>
</dbReference>
<dbReference type="InterPro" id="IPR020635">
    <property type="entry name" value="Tyr_kinase_cat_dom"/>
</dbReference>
<dbReference type="SMART" id="SM00219">
    <property type="entry name" value="TyrKc"/>
    <property type="match status" value="1"/>
</dbReference>
<dbReference type="PANTHER" id="PTHR24418">
    <property type="entry name" value="TYROSINE-PROTEIN KINASE"/>
    <property type="match status" value="1"/>
</dbReference>
<feature type="compositionally biased region" description="Low complexity" evidence="10">
    <location>
        <begin position="1387"/>
        <end position="1397"/>
    </location>
</feature>
<keyword evidence="5 9" id="KW-0067">ATP-binding</keyword>
<dbReference type="KEGG" id="egl:EGR_08994"/>
<evidence type="ECO:0000256" key="4">
    <source>
        <dbReference type="ARBA" id="ARBA00022777"/>
    </source>
</evidence>
<feature type="region of interest" description="Disordered" evidence="10">
    <location>
        <begin position="1359"/>
        <end position="1435"/>
    </location>
</feature>
<keyword evidence="3 9" id="KW-0547">Nucleotide-binding</keyword>
<comment type="catalytic activity">
    <reaction evidence="7">
        <text>L-tyrosyl-[protein] + ATP = O-phospho-L-tyrosyl-[protein] + ADP + H(+)</text>
        <dbReference type="Rhea" id="RHEA:10596"/>
        <dbReference type="Rhea" id="RHEA-COMP:10136"/>
        <dbReference type="Rhea" id="RHEA-COMP:20101"/>
        <dbReference type="ChEBI" id="CHEBI:15378"/>
        <dbReference type="ChEBI" id="CHEBI:30616"/>
        <dbReference type="ChEBI" id="CHEBI:46858"/>
        <dbReference type="ChEBI" id="CHEBI:61978"/>
        <dbReference type="ChEBI" id="CHEBI:456216"/>
        <dbReference type="EC" id="2.7.10.2"/>
    </reaction>
</comment>
<dbReference type="InterPro" id="IPR000719">
    <property type="entry name" value="Prot_kinase_dom"/>
</dbReference>